<protein>
    <recommendedName>
        <fullName evidence="1">chorismate mutase</fullName>
        <ecNumber evidence="1">5.4.99.5</ecNumber>
    </recommendedName>
</protein>
<dbReference type="Gene3D" id="1.20.59.10">
    <property type="entry name" value="Chorismate mutase"/>
    <property type="match status" value="1"/>
</dbReference>
<dbReference type="Proteomes" id="UP001151088">
    <property type="component" value="Unassembled WGS sequence"/>
</dbReference>
<dbReference type="PROSITE" id="PS51168">
    <property type="entry name" value="CHORISMATE_MUT_2"/>
    <property type="match status" value="1"/>
</dbReference>
<dbReference type="EMBL" id="JANTHZ010000002">
    <property type="protein sequence ID" value="MCS0495172.1"/>
    <property type="molecule type" value="Genomic_DNA"/>
</dbReference>
<dbReference type="InterPro" id="IPR002701">
    <property type="entry name" value="CM_II_prokaryot"/>
</dbReference>
<dbReference type="RefSeq" id="WP_258732215.1">
    <property type="nucleotide sequence ID" value="NZ_JANTHZ010000002.1"/>
</dbReference>
<reference evidence="3" key="1">
    <citation type="submission" date="2022-08" db="EMBL/GenBank/DDBJ databases">
        <authorList>
            <person name="Li F."/>
        </authorList>
    </citation>
    <scope>NUCLEOTIDE SEQUENCE</scope>
    <source>
        <strain evidence="3">MQZ15Z-1</strain>
    </source>
</reference>
<dbReference type="GO" id="GO:0046417">
    <property type="term" value="P:chorismate metabolic process"/>
    <property type="evidence" value="ECO:0007669"/>
    <property type="project" value="InterPro"/>
</dbReference>
<keyword evidence="4" id="KW-1185">Reference proteome</keyword>
<dbReference type="Pfam" id="PF01817">
    <property type="entry name" value="CM_2"/>
    <property type="match status" value="1"/>
</dbReference>
<dbReference type="NCBIfam" id="NF004697">
    <property type="entry name" value="PRK06034.1-3"/>
    <property type="match status" value="1"/>
</dbReference>
<feature type="domain" description="Chorismate mutase" evidence="2">
    <location>
        <begin position="23"/>
        <end position="116"/>
    </location>
</feature>
<comment type="caution">
    <text evidence="3">The sequence shown here is derived from an EMBL/GenBank/DDBJ whole genome shotgun (WGS) entry which is preliminary data.</text>
</comment>
<dbReference type="InterPro" id="IPR036263">
    <property type="entry name" value="Chorismate_II_sf"/>
</dbReference>
<organism evidence="3 4">
    <name type="scientific">Ancylobacter mangrovi</name>
    <dbReference type="NCBI Taxonomy" id="2972472"/>
    <lineage>
        <taxon>Bacteria</taxon>
        <taxon>Pseudomonadati</taxon>
        <taxon>Pseudomonadota</taxon>
        <taxon>Alphaproteobacteria</taxon>
        <taxon>Hyphomicrobiales</taxon>
        <taxon>Xanthobacteraceae</taxon>
        <taxon>Ancylobacter</taxon>
    </lineage>
</organism>
<evidence type="ECO:0000259" key="2">
    <source>
        <dbReference type="PROSITE" id="PS51168"/>
    </source>
</evidence>
<sequence>MDTKTDSGVKRPAAEAASSVAPAGATVDLAALRAEIDRIDAGMHALLIERGEIIDRLVEVKRSRGAEGGSAFRPAREASMMRHIVDRHRGILPLDTVEGIWRVIISTFTYVQAPYAVHADLATGEAAMRDTARFHFGFTVPFVAHMGASGVVAAVAGSKGDLGLVPAFAAPATGAWWTALESESAPKIIARLPFVERADHPAGLPVFCIAHPVTDGAVTEVETWSLHVAGWTAQAARALAPLAEVLAVPDRSLDGAALLASIPLGGEVGLDTVLAALRASGASVRSAALVGSHASRYTHPPQPEPAHPAAKG</sequence>
<keyword evidence="3" id="KW-0413">Isomerase</keyword>
<accession>A0A9X2T1U7</accession>
<evidence type="ECO:0000313" key="3">
    <source>
        <dbReference type="EMBL" id="MCS0495172.1"/>
    </source>
</evidence>
<dbReference type="GO" id="GO:0004106">
    <property type="term" value="F:chorismate mutase activity"/>
    <property type="evidence" value="ECO:0007669"/>
    <property type="project" value="UniProtKB-EC"/>
</dbReference>
<evidence type="ECO:0000256" key="1">
    <source>
        <dbReference type="ARBA" id="ARBA00012404"/>
    </source>
</evidence>
<proteinExistence type="predicted"/>
<name>A0A9X2T1U7_9HYPH</name>
<dbReference type="SMART" id="SM00830">
    <property type="entry name" value="CM_2"/>
    <property type="match status" value="1"/>
</dbReference>
<dbReference type="InterPro" id="IPR036979">
    <property type="entry name" value="CM_dom_sf"/>
</dbReference>
<dbReference type="SUPFAM" id="SSF48600">
    <property type="entry name" value="Chorismate mutase II"/>
    <property type="match status" value="1"/>
</dbReference>
<gene>
    <name evidence="3" type="ORF">NVS89_08690</name>
</gene>
<dbReference type="EC" id="5.4.99.5" evidence="1"/>
<dbReference type="AlphaFoldDB" id="A0A9X2T1U7"/>
<dbReference type="NCBIfam" id="NF004698">
    <property type="entry name" value="PRK06034.1-4"/>
    <property type="match status" value="1"/>
</dbReference>
<evidence type="ECO:0000313" key="4">
    <source>
        <dbReference type="Proteomes" id="UP001151088"/>
    </source>
</evidence>